<dbReference type="EMBL" id="VCEJ01000005">
    <property type="protein sequence ID" value="TLU99104.1"/>
    <property type="molecule type" value="Genomic_DNA"/>
</dbReference>
<organism evidence="1 2">
    <name type="scientific">Dyadobacter luticola</name>
    <dbReference type="NCBI Taxonomy" id="1979387"/>
    <lineage>
        <taxon>Bacteria</taxon>
        <taxon>Pseudomonadati</taxon>
        <taxon>Bacteroidota</taxon>
        <taxon>Cytophagia</taxon>
        <taxon>Cytophagales</taxon>
        <taxon>Spirosomataceae</taxon>
        <taxon>Dyadobacter</taxon>
    </lineage>
</organism>
<reference evidence="1 2" key="1">
    <citation type="submission" date="2019-05" db="EMBL/GenBank/DDBJ databases">
        <authorList>
            <person name="Qu J.-H."/>
        </authorList>
    </citation>
    <scope>NUCLEOTIDE SEQUENCE [LARGE SCALE GENOMIC DNA]</scope>
    <source>
        <strain evidence="1 2">T17</strain>
    </source>
</reference>
<dbReference type="RefSeq" id="WP_138367395.1">
    <property type="nucleotide sequence ID" value="NZ_VCEJ01000005.1"/>
</dbReference>
<protein>
    <submittedName>
        <fullName evidence="1">Uncharacterized protein</fullName>
    </submittedName>
</protein>
<evidence type="ECO:0000313" key="1">
    <source>
        <dbReference type="EMBL" id="TLU99104.1"/>
    </source>
</evidence>
<dbReference type="Proteomes" id="UP000306402">
    <property type="component" value="Unassembled WGS sequence"/>
</dbReference>
<dbReference type="AlphaFoldDB" id="A0A5R9KSM0"/>
<evidence type="ECO:0000313" key="2">
    <source>
        <dbReference type="Proteomes" id="UP000306402"/>
    </source>
</evidence>
<accession>A0A5R9KSM0</accession>
<dbReference type="OrthoDB" id="772049at2"/>
<gene>
    <name evidence="1" type="ORF">FEN17_21235</name>
</gene>
<sequence length="78" mass="9271">MELTINVEYEQILKLAKQLPAAKIIQLKSDLNTDFIENKAEKEISDFQRFLLSGPVMTDDQLKDFKQNRESWNVWRKK</sequence>
<comment type="caution">
    <text evidence="1">The sequence shown here is derived from an EMBL/GenBank/DDBJ whole genome shotgun (WGS) entry which is preliminary data.</text>
</comment>
<keyword evidence="2" id="KW-1185">Reference proteome</keyword>
<proteinExistence type="predicted"/>
<name>A0A5R9KSM0_9BACT</name>